<dbReference type="InterPro" id="IPR048874">
    <property type="entry name" value="Ribosomal_bL31m_N"/>
</dbReference>
<dbReference type="OrthoDB" id="5587740at2759"/>
<feature type="domain" description="Ribosomal protein bL31m N-terminal" evidence="2">
    <location>
        <begin position="34"/>
        <end position="79"/>
    </location>
</feature>
<dbReference type="EMBL" id="KV744919">
    <property type="protein sequence ID" value="OCK81495.1"/>
    <property type="molecule type" value="Genomic_DNA"/>
</dbReference>
<sequence length="167" mass="18517">MASPIPSPGAIRLLRRSINFQPHQQTRHASLLRRPKRPYTFTQLVTLSDGSTFLHRTTSPVPVYRSTKDLRNTPLWNPSSQKLLNVEEDEAGKLKAFRAKFGRGWDAESADEVGHTTESDDDQQNLQHEDSLMDLISGYGKGAESKGDANSAKGDRVKSGKGKGDQQ</sequence>
<dbReference type="PANTHER" id="PTHR28174">
    <property type="entry name" value="54S RIBOSOMAL PROTEIN L36, MITOCHONDRIAL"/>
    <property type="match status" value="1"/>
</dbReference>
<evidence type="ECO:0000256" key="1">
    <source>
        <dbReference type="SAM" id="MobiDB-lite"/>
    </source>
</evidence>
<feature type="compositionally biased region" description="Basic and acidic residues" evidence="1">
    <location>
        <begin position="143"/>
        <end position="167"/>
    </location>
</feature>
<dbReference type="GO" id="GO:0032543">
    <property type="term" value="P:mitochondrial translation"/>
    <property type="evidence" value="ECO:0007669"/>
    <property type="project" value="InterPro"/>
</dbReference>
<proteinExistence type="predicted"/>
<evidence type="ECO:0000313" key="4">
    <source>
        <dbReference type="Proteomes" id="UP000250266"/>
    </source>
</evidence>
<accession>A0A8E2ED35</accession>
<feature type="region of interest" description="Disordered" evidence="1">
    <location>
        <begin position="107"/>
        <end position="167"/>
    </location>
</feature>
<dbReference type="InterPro" id="IPR034600">
    <property type="entry name" value="Ribosomal_bL31m"/>
</dbReference>
<keyword evidence="4" id="KW-1185">Reference proteome</keyword>
<dbReference type="PANTHER" id="PTHR28174:SF1">
    <property type="entry name" value="LARGE RIBOSOMAL SUBUNIT PROTEIN BL31M"/>
    <property type="match status" value="1"/>
</dbReference>
<evidence type="ECO:0000259" key="2">
    <source>
        <dbReference type="Pfam" id="PF21492"/>
    </source>
</evidence>
<dbReference type="Gene3D" id="6.20.130.10">
    <property type="match status" value="1"/>
</dbReference>
<gene>
    <name evidence="3" type="ORF">K432DRAFT_295383</name>
</gene>
<dbReference type="Pfam" id="PF21492">
    <property type="entry name" value="bL31_N"/>
    <property type="match status" value="1"/>
</dbReference>
<organism evidence="3 4">
    <name type="scientific">Lepidopterella palustris CBS 459.81</name>
    <dbReference type="NCBI Taxonomy" id="1314670"/>
    <lineage>
        <taxon>Eukaryota</taxon>
        <taxon>Fungi</taxon>
        <taxon>Dikarya</taxon>
        <taxon>Ascomycota</taxon>
        <taxon>Pezizomycotina</taxon>
        <taxon>Dothideomycetes</taxon>
        <taxon>Pleosporomycetidae</taxon>
        <taxon>Mytilinidiales</taxon>
        <taxon>Argynnaceae</taxon>
        <taxon>Lepidopterella</taxon>
    </lineage>
</organism>
<reference evidence="3 4" key="1">
    <citation type="journal article" date="2016" name="Nat. Commun.">
        <title>Ectomycorrhizal ecology is imprinted in the genome of the dominant symbiotic fungus Cenococcum geophilum.</title>
        <authorList>
            <consortium name="DOE Joint Genome Institute"/>
            <person name="Peter M."/>
            <person name="Kohler A."/>
            <person name="Ohm R.A."/>
            <person name="Kuo A."/>
            <person name="Krutzmann J."/>
            <person name="Morin E."/>
            <person name="Arend M."/>
            <person name="Barry K.W."/>
            <person name="Binder M."/>
            <person name="Choi C."/>
            <person name="Clum A."/>
            <person name="Copeland A."/>
            <person name="Grisel N."/>
            <person name="Haridas S."/>
            <person name="Kipfer T."/>
            <person name="LaButti K."/>
            <person name="Lindquist E."/>
            <person name="Lipzen A."/>
            <person name="Maire R."/>
            <person name="Meier B."/>
            <person name="Mihaltcheva S."/>
            <person name="Molinier V."/>
            <person name="Murat C."/>
            <person name="Poggeler S."/>
            <person name="Quandt C.A."/>
            <person name="Sperisen C."/>
            <person name="Tritt A."/>
            <person name="Tisserant E."/>
            <person name="Crous P.W."/>
            <person name="Henrissat B."/>
            <person name="Nehls U."/>
            <person name="Egli S."/>
            <person name="Spatafora J.W."/>
            <person name="Grigoriev I.V."/>
            <person name="Martin F.M."/>
        </authorList>
    </citation>
    <scope>NUCLEOTIDE SEQUENCE [LARGE SCALE GENOMIC DNA]</scope>
    <source>
        <strain evidence="3 4">CBS 459.81</strain>
    </source>
</reference>
<name>A0A8E2ED35_9PEZI</name>
<dbReference type="AlphaFoldDB" id="A0A8E2ED35"/>
<dbReference type="Proteomes" id="UP000250266">
    <property type="component" value="Unassembled WGS sequence"/>
</dbReference>
<dbReference type="GO" id="GO:0003735">
    <property type="term" value="F:structural constituent of ribosome"/>
    <property type="evidence" value="ECO:0007669"/>
    <property type="project" value="InterPro"/>
</dbReference>
<evidence type="ECO:0000313" key="3">
    <source>
        <dbReference type="EMBL" id="OCK81495.1"/>
    </source>
</evidence>
<protein>
    <recommendedName>
        <fullName evidence="2">Ribosomal protein bL31m N-terminal domain-containing protein</fullName>
    </recommendedName>
</protein>
<dbReference type="GO" id="GO:0005762">
    <property type="term" value="C:mitochondrial large ribosomal subunit"/>
    <property type="evidence" value="ECO:0007669"/>
    <property type="project" value="InterPro"/>
</dbReference>